<dbReference type="AlphaFoldDB" id="A0A1H8V8T4"/>
<reference evidence="2" key="1">
    <citation type="submission" date="2016-10" db="EMBL/GenBank/DDBJ databases">
        <authorList>
            <person name="Varghese N."/>
            <person name="Submissions S."/>
        </authorList>
    </citation>
    <scope>NUCLEOTIDE SEQUENCE [LARGE SCALE GENOMIC DNA]</scope>
    <source>
        <strain evidence="2">DSM 123</strain>
    </source>
</reference>
<dbReference type="Gene3D" id="3.40.5.80">
    <property type="match status" value="1"/>
</dbReference>
<dbReference type="Proteomes" id="UP000199615">
    <property type="component" value="Unassembled WGS sequence"/>
</dbReference>
<dbReference type="SUPFAM" id="SSF160059">
    <property type="entry name" value="PriA/YqbF domain"/>
    <property type="match status" value="1"/>
</dbReference>
<evidence type="ECO:0008006" key="3">
    <source>
        <dbReference type="Google" id="ProtNLM"/>
    </source>
</evidence>
<evidence type="ECO:0000313" key="1">
    <source>
        <dbReference type="EMBL" id="SEP11799.1"/>
    </source>
</evidence>
<proteinExistence type="predicted"/>
<dbReference type="RefSeq" id="WP_092685187.1">
    <property type="nucleotide sequence ID" value="NZ_FODT01000008.1"/>
</dbReference>
<keyword evidence="2" id="KW-1185">Reference proteome</keyword>
<organism evidence="1 2">
    <name type="scientific">Rhodopseudomonas pseudopalustris</name>
    <dbReference type="NCBI Taxonomy" id="1513892"/>
    <lineage>
        <taxon>Bacteria</taxon>
        <taxon>Pseudomonadati</taxon>
        <taxon>Pseudomonadota</taxon>
        <taxon>Alphaproteobacteria</taxon>
        <taxon>Hyphomicrobiales</taxon>
        <taxon>Nitrobacteraceae</taxon>
        <taxon>Rhodopseudomonas</taxon>
    </lineage>
</organism>
<name>A0A1H8V8T4_9BRAD</name>
<sequence length="153" mass="15541">MAKKPKADAVADAAAKAEADRLAAEAQAQAAAQAEAARIAAAQAEADAKLQADADRIAAEAAADGSTHAVVTTIGDQTAGVLVTKAAAKAGAEFGPPAIWVKSKSERGRRRAGFAFTREPTLIFLENLHGPGELEAILSDPELIVTKANDTAG</sequence>
<protein>
    <recommendedName>
        <fullName evidence="3">Mu-like prophage FluMu N-terminal domain-containing protein</fullName>
    </recommendedName>
</protein>
<evidence type="ECO:0000313" key="2">
    <source>
        <dbReference type="Proteomes" id="UP000199615"/>
    </source>
</evidence>
<gene>
    <name evidence="1" type="ORF">SAMN05444123_108128</name>
</gene>
<accession>A0A1H8V8T4</accession>
<dbReference type="EMBL" id="FODT01000008">
    <property type="protein sequence ID" value="SEP11799.1"/>
    <property type="molecule type" value="Genomic_DNA"/>
</dbReference>